<evidence type="ECO:0000259" key="8">
    <source>
        <dbReference type="PROSITE" id="PS50280"/>
    </source>
</evidence>
<dbReference type="GO" id="GO:0008168">
    <property type="term" value="F:methyltransferase activity"/>
    <property type="evidence" value="ECO:0007669"/>
    <property type="project" value="UniProtKB-KW"/>
</dbReference>
<evidence type="ECO:0000313" key="9">
    <source>
        <dbReference type="EMBL" id="ORY39050.1"/>
    </source>
</evidence>
<keyword evidence="5" id="KW-0949">S-adenosyl-L-methionine</keyword>
<gene>
    <name evidence="9" type="ORF">BCR33DRAFT_416894</name>
</gene>
<dbReference type="SMART" id="SM00317">
    <property type="entry name" value="SET"/>
    <property type="match status" value="1"/>
</dbReference>
<organism evidence="9 10">
    <name type="scientific">Rhizoclosmatium globosum</name>
    <dbReference type="NCBI Taxonomy" id="329046"/>
    <lineage>
        <taxon>Eukaryota</taxon>
        <taxon>Fungi</taxon>
        <taxon>Fungi incertae sedis</taxon>
        <taxon>Chytridiomycota</taxon>
        <taxon>Chytridiomycota incertae sedis</taxon>
        <taxon>Chytridiomycetes</taxon>
        <taxon>Chytridiales</taxon>
        <taxon>Chytriomycetaceae</taxon>
        <taxon>Rhizoclosmatium</taxon>
    </lineage>
</organism>
<dbReference type="GO" id="GO:0032259">
    <property type="term" value="P:methylation"/>
    <property type="evidence" value="ECO:0007669"/>
    <property type="project" value="UniProtKB-KW"/>
</dbReference>
<sequence>MHGRFIGEVAGVVVGVHGVAVRRMVEKARGDGERDLWIVKWKGDEVFGIDTTYSCNYTRFINHSCKPNLRAILVFQRSKVKSPPRIAFFALHTIKADSELTVDYGDVDVPGFEYTGMCKCNVIGKEGGKVTCKRAPVRNGKRKWVEEIEDDVQVGKKKGKGLTKKK</sequence>
<dbReference type="InterPro" id="IPR001214">
    <property type="entry name" value="SET_dom"/>
</dbReference>
<dbReference type="InterPro" id="IPR050973">
    <property type="entry name" value="H3K9_Histone-Lys_N-MTase"/>
</dbReference>
<evidence type="ECO:0000313" key="10">
    <source>
        <dbReference type="Proteomes" id="UP000193642"/>
    </source>
</evidence>
<dbReference type="STRING" id="329046.A0A1Y2BWB4"/>
<name>A0A1Y2BWB4_9FUNG</name>
<evidence type="ECO:0000256" key="3">
    <source>
        <dbReference type="ARBA" id="ARBA00022603"/>
    </source>
</evidence>
<comment type="caution">
    <text evidence="9">The sequence shown here is derived from an EMBL/GenBank/DDBJ whole genome shotgun (WGS) entry which is preliminary data.</text>
</comment>
<keyword evidence="7" id="KW-0862">Zinc</keyword>
<dbReference type="PROSITE" id="PS50280">
    <property type="entry name" value="SET"/>
    <property type="match status" value="1"/>
</dbReference>
<dbReference type="Pfam" id="PF00856">
    <property type="entry name" value="SET"/>
    <property type="match status" value="1"/>
</dbReference>
<keyword evidence="6" id="KW-0479">Metal-binding</keyword>
<evidence type="ECO:0000256" key="5">
    <source>
        <dbReference type="ARBA" id="ARBA00022691"/>
    </source>
</evidence>
<dbReference type="OrthoDB" id="2161069at2759"/>
<evidence type="ECO:0000256" key="1">
    <source>
        <dbReference type="ARBA" id="ARBA00004286"/>
    </source>
</evidence>
<dbReference type="Gene3D" id="2.170.270.10">
    <property type="entry name" value="SET domain"/>
    <property type="match status" value="1"/>
</dbReference>
<evidence type="ECO:0000256" key="2">
    <source>
        <dbReference type="ARBA" id="ARBA00022454"/>
    </source>
</evidence>
<feature type="domain" description="SET" evidence="8">
    <location>
        <begin position="17"/>
        <end position="105"/>
    </location>
</feature>
<dbReference type="SUPFAM" id="SSF82199">
    <property type="entry name" value="SET domain"/>
    <property type="match status" value="1"/>
</dbReference>
<keyword evidence="2" id="KW-0158">Chromosome</keyword>
<dbReference type="EMBL" id="MCGO01000041">
    <property type="protein sequence ID" value="ORY39050.1"/>
    <property type="molecule type" value="Genomic_DNA"/>
</dbReference>
<protein>
    <submittedName>
        <fullName evidence="9">SET domain-containing protein</fullName>
    </submittedName>
</protein>
<evidence type="ECO:0000256" key="6">
    <source>
        <dbReference type="ARBA" id="ARBA00022723"/>
    </source>
</evidence>
<comment type="subcellular location">
    <subcellularLocation>
        <location evidence="1">Chromosome</location>
    </subcellularLocation>
</comment>
<proteinExistence type="predicted"/>
<keyword evidence="4" id="KW-0808">Transferase</keyword>
<accession>A0A1Y2BWB4</accession>
<dbReference type="GO" id="GO:0005694">
    <property type="term" value="C:chromosome"/>
    <property type="evidence" value="ECO:0007669"/>
    <property type="project" value="UniProtKB-SubCell"/>
</dbReference>
<dbReference type="PANTHER" id="PTHR46223">
    <property type="entry name" value="HISTONE-LYSINE N-METHYLTRANSFERASE SUV39H"/>
    <property type="match status" value="1"/>
</dbReference>
<keyword evidence="3" id="KW-0489">Methyltransferase</keyword>
<evidence type="ECO:0000256" key="4">
    <source>
        <dbReference type="ARBA" id="ARBA00022679"/>
    </source>
</evidence>
<dbReference type="Proteomes" id="UP000193642">
    <property type="component" value="Unassembled WGS sequence"/>
</dbReference>
<dbReference type="PANTHER" id="PTHR46223:SF3">
    <property type="entry name" value="HISTONE-LYSINE N-METHYLTRANSFERASE SET-23"/>
    <property type="match status" value="1"/>
</dbReference>
<reference evidence="9 10" key="1">
    <citation type="submission" date="2016-07" db="EMBL/GenBank/DDBJ databases">
        <title>Pervasive Adenine N6-methylation of Active Genes in Fungi.</title>
        <authorList>
            <consortium name="DOE Joint Genome Institute"/>
            <person name="Mondo S.J."/>
            <person name="Dannebaum R.O."/>
            <person name="Kuo R.C."/>
            <person name="Labutti K."/>
            <person name="Haridas S."/>
            <person name="Kuo A."/>
            <person name="Salamov A."/>
            <person name="Ahrendt S.R."/>
            <person name="Lipzen A."/>
            <person name="Sullivan W."/>
            <person name="Andreopoulos W.B."/>
            <person name="Clum A."/>
            <person name="Lindquist E."/>
            <person name="Daum C."/>
            <person name="Ramamoorthy G.K."/>
            <person name="Gryganskyi A."/>
            <person name="Culley D."/>
            <person name="Magnuson J.K."/>
            <person name="James T.Y."/>
            <person name="O'Malley M.A."/>
            <person name="Stajich J.E."/>
            <person name="Spatafora J.W."/>
            <person name="Visel A."/>
            <person name="Grigoriev I.V."/>
        </authorList>
    </citation>
    <scope>NUCLEOTIDE SEQUENCE [LARGE SCALE GENOMIC DNA]</scope>
    <source>
        <strain evidence="9 10">JEL800</strain>
    </source>
</reference>
<dbReference type="InterPro" id="IPR046341">
    <property type="entry name" value="SET_dom_sf"/>
</dbReference>
<dbReference type="AlphaFoldDB" id="A0A1Y2BWB4"/>
<evidence type="ECO:0000256" key="7">
    <source>
        <dbReference type="ARBA" id="ARBA00022833"/>
    </source>
</evidence>
<dbReference type="GO" id="GO:0046872">
    <property type="term" value="F:metal ion binding"/>
    <property type="evidence" value="ECO:0007669"/>
    <property type="project" value="UniProtKB-KW"/>
</dbReference>
<keyword evidence="10" id="KW-1185">Reference proteome</keyword>